<dbReference type="EMBL" id="CM046389">
    <property type="protein sequence ID" value="KAI8567342.1"/>
    <property type="molecule type" value="Genomic_DNA"/>
</dbReference>
<gene>
    <name evidence="1" type="ORF">RHMOL_Rhmol02G0114200</name>
</gene>
<name>A0ACC0PRN4_RHOML</name>
<accession>A0ACC0PRN4</accession>
<protein>
    <submittedName>
        <fullName evidence="1">Uncharacterized protein</fullName>
    </submittedName>
</protein>
<comment type="caution">
    <text evidence="1">The sequence shown here is derived from an EMBL/GenBank/DDBJ whole genome shotgun (WGS) entry which is preliminary data.</text>
</comment>
<sequence length="215" mass="23030">MANILPINQPPISSLYLTKFILESSEFGVGACDSNEMAMAGGHQLGACASLICKINQAIQSNFAISRDPNPDRQSRSDVAGKRSTPLLLASTVFPKLKFQFKTQETLSNYSLSSLLRKTRSPLHLPQTPIALPPTPPRSPLFPLLHLTDSPLVAPPQTGKPKPAPTDSPLIAPPTGNPKPAPTTTEARPPPSLLPHSNYQCTNVPEAQDVRAMTG</sequence>
<organism evidence="1 2">
    <name type="scientific">Rhododendron molle</name>
    <name type="common">Chinese azalea</name>
    <name type="synonym">Azalea mollis</name>
    <dbReference type="NCBI Taxonomy" id="49168"/>
    <lineage>
        <taxon>Eukaryota</taxon>
        <taxon>Viridiplantae</taxon>
        <taxon>Streptophyta</taxon>
        <taxon>Embryophyta</taxon>
        <taxon>Tracheophyta</taxon>
        <taxon>Spermatophyta</taxon>
        <taxon>Magnoliopsida</taxon>
        <taxon>eudicotyledons</taxon>
        <taxon>Gunneridae</taxon>
        <taxon>Pentapetalae</taxon>
        <taxon>asterids</taxon>
        <taxon>Ericales</taxon>
        <taxon>Ericaceae</taxon>
        <taxon>Ericoideae</taxon>
        <taxon>Rhodoreae</taxon>
        <taxon>Rhododendron</taxon>
    </lineage>
</organism>
<evidence type="ECO:0000313" key="2">
    <source>
        <dbReference type="Proteomes" id="UP001062846"/>
    </source>
</evidence>
<reference evidence="1" key="1">
    <citation type="submission" date="2022-02" db="EMBL/GenBank/DDBJ databases">
        <title>Plant Genome Project.</title>
        <authorList>
            <person name="Zhang R.-G."/>
        </authorList>
    </citation>
    <scope>NUCLEOTIDE SEQUENCE</scope>
    <source>
        <strain evidence="1">AT1</strain>
    </source>
</reference>
<dbReference type="Proteomes" id="UP001062846">
    <property type="component" value="Chromosome 2"/>
</dbReference>
<evidence type="ECO:0000313" key="1">
    <source>
        <dbReference type="EMBL" id="KAI8567342.1"/>
    </source>
</evidence>
<proteinExistence type="predicted"/>
<keyword evidence="2" id="KW-1185">Reference proteome</keyword>